<dbReference type="SMART" id="SM00360">
    <property type="entry name" value="RRM"/>
    <property type="match status" value="1"/>
</dbReference>
<dbReference type="InterPro" id="IPR000504">
    <property type="entry name" value="RRM_dom"/>
</dbReference>
<accession>A0A540MMP6</accession>
<dbReference type="InterPro" id="IPR012677">
    <property type="entry name" value="Nucleotide-bd_a/b_plait_sf"/>
</dbReference>
<gene>
    <name evidence="5" type="ORF">C1H46_014946</name>
    <name evidence="6" type="ORF">C1H46_014948</name>
</gene>
<dbReference type="Gene3D" id="3.30.70.330">
    <property type="match status" value="1"/>
</dbReference>
<sequence length="160" mass="17735">MQDPNGSSDEKSESRIYIGNLDLRITEAALIKMFSPFGKIITEDFLWHTRGRKRGEPRGFAFIQYSSKEEARLAKEKMHGRLACGRPLVVRVSSDKYLVEPAENSSKGVGEATKTSASGTSSGQMSRSSKITAIKNKLKTLEEEGYSAKKQKQEADTSLQ</sequence>
<dbReference type="EMBL" id="VIEB01000235">
    <property type="protein sequence ID" value="TQD99474.1"/>
    <property type="molecule type" value="Genomic_DNA"/>
</dbReference>
<dbReference type="AlphaFoldDB" id="A0A540MMP6"/>
<evidence type="ECO:0000313" key="5">
    <source>
        <dbReference type="EMBL" id="TQD99472.1"/>
    </source>
</evidence>
<feature type="domain" description="RRM" evidence="4">
    <location>
        <begin position="14"/>
        <end position="95"/>
    </location>
</feature>
<reference evidence="5 7" key="1">
    <citation type="journal article" date="2019" name="G3 (Bethesda)">
        <title>Sequencing of a Wild Apple (Malus baccata) Genome Unravels the Differences Between Cultivated and Wild Apple Species Regarding Disease Resistance and Cold Tolerance.</title>
        <authorList>
            <person name="Chen X."/>
        </authorList>
    </citation>
    <scope>NUCLEOTIDE SEQUENCE [LARGE SCALE GENOMIC DNA]</scope>
    <source>
        <strain evidence="7">cv. Shandingzi</strain>
        <tissue evidence="5">Leaves</tissue>
    </source>
</reference>
<dbReference type="EMBL" id="VIEB01000235">
    <property type="protein sequence ID" value="TQD99472.1"/>
    <property type="molecule type" value="Genomic_DNA"/>
</dbReference>
<name>A0A540MMP6_MALBA</name>
<protein>
    <recommendedName>
        <fullName evidence="4">RRM domain-containing protein</fullName>
    </recommendedName>
</protein>
<dbReference type="PROSITE" id="PS50102">
    <property type="entry name" value="RRM"/>
    <property type="match status" value="1"/>
</dbReference>
<comment type="caution">
    <text evidence="5">The sequence shown here is derived from an EMBL/GenBank/DDBJ whole genome shotgun (WGS) entry which is preliminary data.</text>
</comment>
<dbReference type="Proteomes" id="UP000315295">
    <property type="component" value="Unassembled WGS sequence"/>
</dbReference>
<feature type="compositionally biased region" description="Low complexity" evidence="3">
    <location>
        <begin position="112"/>
        <end position="129"/>
    </location>
</feature>
<keyword evidence="7" id="KW-1185">Reference proteome</keyword>
<keyword evidence="1 2" id="KW-0694">RNA-binding</keyword>
<evidence type="ECO:0000256" key="2">
    <source>
        <dbReference type="PROSITE-ProRule" id="PRU00176"/>
    </source>
</evidence>
<dbReference type="SUPFAM" id="SSF54928">
    <property type="entry name" value="RNA-binding domain, RBD"/>
    <property type="match status" value="1"/>
</dbReference>
<evidence type="ECO:0000256" key="1">
    <source>
        <dbReference type="ARBA" id="ARBA00022884"/>
    </source>
</evidence>
<dbReference type="PANTHER" id="PTHR21245">
    <property type="entry name" value="HETEROGENEOUS NUCLEAR RIBONUCLEOPROTEIN"/>
    <property type="match status" value="1"/>
</dbReference>
<dbReference type="GO" id="GO:0003723">
    <property type="term" value="F:RNA binding"/>
    <property type="evidence" value="ECO:0007669"/>
    <property type="project" value="UniProtKB-UniRule"/>
</dbReference>
<dbReference type="Pfam" id="PF00076">
    <property type="entry name" value="RRM_1"/>
    <property type="match status" value="1"/>
</dbReference>
<organism evidence="5 7">
    <name type="scientific">Malus baccata</name>
    <name type="common">Siberian crab apple</name>
    <name type="synonym">Pyrus baccata</name>
    <dbReference type="NCBI Taxonomy" id="106549"/>
    <lineage>
        <taxon>Eukaryota</taxon>
        <taxon>Viridiplantae</taxon>
        <taxon>Streptophyta</taxon>
        <taxon>Embryophyta</taxon>
        <taxon>Tracheophyta</taxon>
        <taxon>Spermatophyta</taxon>
        <taxon>Magnoliopsida</taxon>
        <taxon>eudicotyledons</taxon>
        <taxon>Gunneridae</taxon>
        <taxon>Pentapetalae</taxon>
        <taxon>rosids</taxon>
        <taxon>fabids</taxon>
        <taxon>Rosales</taxon>
        <taxon>Rosaceae</taxon>
        <taxon>Amygdaloideae</taxon>
        <taxon>Maleae</taxon>
        <taxon>Malus</taxon>
    </lineage>
</organism>
<evidence type="ECO:0000259" key="4">
    <source>
        <dbReference type="PROSITE" id="PS50102"/>
    </source>
</evidence>
<evidence type="ECO:0000256" key="3">
    <source>
        <dbReference type="SAM" id="MobiDB-lite"/>
    </source>
</evidence>
<proteinExistence type="predicted"/>
<evidence type="ECO:0000313" key="7">
    <source>
        <dbReference type="Proteomes" id="UP000315295"/>
    </source>
</evidence>
<dbReference type="InterPro" id="IPR035979">
    <property type="entry name" value="RBD_domain_sf"/>
</dbReference>
<evidence type="ECO:0000313" key="6">
    <source>
        <dbReference type="EMBL" id="TQD99474.1"/>
    </source>
</evidence>
<feature type="region of interest" description="Disordered" evidence="3">
    <location>
        <begin position="101"/>
        <end position="134"/>
    </location>
</feature>